<dbReference type="GO" id="GO:0070566">
    <property type="term" value="F:adenylyltransferase activity"/>
    <property type="evidence" value="ECO:0007669"/>
    <property type="project" value="InterPro"/>
</dbReference>
<dbReference type="EMBL" id="CADEBC010000497">
    <property type="protein sequence ID" value="CAB3238099.1"/>
    <property type="molecule type" value="Genomic_DNA"/>
</dbReference>
<evidence type="ECO:0000256" key="6">
    <source>
        <dbReference type="ARBA" id="ARBA00022741"/>
    </source>
</evidence>
<keyword evidence="15" id="KW-1185">Reference proteome</keyword>
<keyword evidence="6 11" id="KW-0547">Nucleotide-binding</keyword>
<dbReference type="InterPro" id="IPR001763">
    <property type="entry name" value="Rhodanese-like_dom"/>
</dbReference>
<dbReference type="InterPro" id="IPR000594">
    <property type="entry name" value="ThiF_NAD_FAD-bd"/>
</dbReference>
<dbReference type="EC" id="2.8.1.-" evidence="11"/>
<dbReference type="EC" id="2.7.7.-" evidence="11"/>
<feature type="binding site" evidence="11">
    <location>
        <begin position="185"/>
        <end position="186"/>
    </location>
    <ligand>
        <name>ATP</name>
        <dbReference type="ChEBI" id="CHEBI:30616"/>
    </ligand>
</feature>
<comment type="pathway">
    <text evidence="11">tRNA modification; 5-methoxycarbonylmethyl-2-thiouridine-tRNA biosynthesis.</text>
</comment>
<evidence type="ECO:0000256" key="5">
    <source>
        <dbReference type="ARBA" id="ARBA00022723"/>
    </source>
</evidence>
<evidence type="ECO:0000259" key="13">
    <source>
        <dbReference type="PROSITE" id="PS50206"/>
    </source>
</evidence>
<feature type="binding site" evidence="11">
    <location>
        <position position="318"/>
    </location>
    <ligand>
        <name>Zn(2+)</name>
        <dbReference type="ChEBI" id="CHEBI:29105"/>
    </ligand>
</feature>
<feature type="coiled-coil region" evidence="12">
    <location>
        <begin position="4"/>
        <end position="31"/>
    </location>
</feature>
<dbReference type="GO" id="GO:0004792">
    <property type="term" value="F:thiosulfate-cyanide sulfurtransferase activity"/>
    <property type="evidence" value="ECO:0007669"/>
    <property type="project" value="TreeGrafter"/>
</dbReference>
<dbReference type="FunFam" id="3.40.50.720:FF:000033">
    <property type="entry name" value="Adenylyltransferase and sulfurtransferase MOCS3"/>
    <property type="match status" value="1"/>
</dbReference>
<keyword evidence="12" id="KW-0175">Coiled coil</keyword>
<dbReference type="GO" id="GO:0005524">
    <property type="term" value="F:ATP binding"/>
    <property type="evidence" value="ECO:0007669"/>
    <property type="project" value="UniProtKB-KW"/>
</dbReference>
<evidence type="ECO:0000313" key="14">
    <source>
        <dbReference type="EMBL" id="CAB3238099.1"/>
    </source>
</evidence>
<evidence type="ECO:0000256" key="11">
    <source>
        <dbReference type="HAMAP-Rule" id="MF_03049"/>
    </source>
</evidence>
<dbReference type="HAMAP" id="MF_03049">
    <property type="entry name" value="MOCS3_Uba4"/>
    <property type="match status" value="1"/>
</dbReference>
<evidence type="ECO:0000313" key="15">
    <source>
        <dbReference type="Proteomes" id="UP000494106"/>
    </source>
</evidence>
<evidence type="ECO:0000256" key="2">
    <source>
        <dbReference type="ARBA" id="ARBA00022490"/>
    </source>
</evidence>
<accession>A0A8S1A0I1</accession>
<feature type="binding site" evidence="11">
    <location>
        <position position="238"/>
    </location>
    <ligand>
        <name>Zn(2+)</name>
        <dbReference type="ChEBI" id="CHEBI:29105"/>
    </ligand>
</feature>
<comment type="subcellular location">
    <subcellularLocation>
        <location evidence="1">Cytoplasm</location>
        <location evidence="1">Cytosol</location>
    </subcellularLocation>
</comment>
<dbReference type="Gene3D" id="3.40.50.720">
    <property type="entry name" value="NAD(P)-binding Rossmann-like Domain"/>
    <property type="match status" value="1"/>
</dbReference>
<keyword evidence="5 11" id="KW-0479">Metal-binding</keyword>
<evidence type="ECO:0000256" key="7">
    <source>
        <dbReference type="ARBA" id="ARBA00022833"/>
    </source>
</evidence>
<evidence type="ECO:0000256" key="4">
    <source>
        <dbReference type="ARBA" id="ARBA00022694"/>
    </source>
</evidence>
<keyword evidence="10 11" id="KW-0511">Multifunctional enzyme</keyword>
<sequence length="463" mass="51030">MDQILQLEKEIEGLRQKLIEKENELQTLKRSLNLNQSAELQNGASETCNGNQKVMYGALPKWAIERYSRQILLREIGVPGQSKICSARVLIVGAGGLGCPAAMYLAGSGVGGIGIVDYDVVEITNIHRQLLHKEENVGMNKAESAAQAIRSINSQIKVTPYKVQLGSSNALQIASKYDLVLDCTDNAPTRYLLSDLCVLAKLPLISGSALKLEGQLTVYCYRSDLHSEDKNSTYRGPCYRCVFATPPSPDAMGSCSQHGVAGPVPGTIGTLQAMEAIKLIIGHPSTNLLVGRMLIMDVDDMSCKVVKLRQRNPMCAACSDTPTITRLVDYEAFCKTLAKEKELELHILPPINRITAKEFSILQKEKTTLLIDVRNESEFDMCHIEGAQNSPIDNVESKMEELLRRVQDNKGAVVFVCRRGNDSQIAAKMLLSKLPEEHKSKIKDMIGGLHAWAQDIDKTFPVY</sequence>
<dbReference type="PANTHER" id="PTHR10953">
    <property type="entry name" value="UBIQUITIN-ACTIVATING ENZYME E1"/>
    <property type="match status" value="1"/>
</dbReference>
<dbReference type="Pfam" id="PF00581">
    <property type="entry name" value="Rhodanese"/>
    <property type="match status" value="1"/>
</dbReference>
<comment type="caution">
    <text evidence="11">Lacks conserved residue(s) required for the propagation of feature annotation.</text>
</comment>
<dbReference type="GO" id="GO:0042292">
    <property type="term" value="F:URM1 activating enzyme activity"/>
    <property type="evidence" value="ECO:0007669"/>
    <property type="project" value="TreeGrafter"/>
</dbReference>
<name>A0A8S1A0I1_ARCPL</name>
<evidence type="ECO:0000256" key="1">
    <source>
        <dbReference type="ARBA" id="ARBA00004514"/>
    </source>
</evidence>
<dbReference type="CDD" id="cd00757">
    <property type="entry name" value="ThiF_MoeB_HesA_family"/>
    <property type="match status" value="1"/>
</dbReference>
<dbReference type="SMART" id="SM00450">
    <property type="entry name" value="RHOD"/>
    <property type="match status" value="1"/>
</dbReference>
<keyword evidence="8 11" id="KW-0067">ATP-binding</keyword>
<dbReference type="InterPro" id="IPR028885">
    <property type="entry name" value="MOCS3/Uba4"/>
</dbReference>
<keyword evidence="9 11" id="KW-0501">Molybdenum cofactor biosynthesis</keyword>
<evidence type="ECO:0000256" key="8">
    <source>
        <dbReference type="ARBA" id="ARBA00022840"/>
    </source>
</evidence>
<feature type="binding site" evidence="11">
    <location>
        <position position="141"/>
    </location>
    <ligand>
        <name>ATP</name>
        <dbReference type="ChEBI" id="CHEBI:30616"/>
    </ligand>
</feature>
<dbReference type="Gene3D" id="3.40.250.10">
    <property type="entry name" value="Rhodanese-like domain"/>
    <property type="match status" value="1"/>
</dbReference>
<dbReference type="InterPro" id="IPR045886">
    <property type="entry name" value="ThiF/MoeB/HesA"/>
</dbReference>
<comment type="function">
    <text evidence="11">Plays a central role in 2-thiolation of mcm(5)S(2)U at tRNA wobble positions of cytosolic tRNA(Lys), tRNA(Glu) and tRNA(Gln). Acts by mediating the C-terminal thiocarboxylation of the sulfur carrier URM1. Its N-terminus first activates URM1 as acyl-adenylate (-COAMP), then the persulfide sulfur on the catalytic cysteine is transferred to URM1 to form thiocarboxylation (-COSH) of its C-terminus. The reaction probably involves hydrogen sulfide that is generated from the persulfide intermediate and that acts as nucleophile towards URM1. Subsequently, a transient disulfide bond is formed. Does not use thiosulfate as sulfur donor; NFS1 probably acting as a sulfur donor for thiocarboxylation reactions.</text>
</comment>
<dbReference type="FunFam" id="3.40.250.10:FF:000014">
    <property type="entry name" value="Adenylyltransferase and sulfurtransferase MOCS3"/>
    <property type="match status" value="1"/>
</dbReference>
<gene>
    <name evidence="14" type="ORF">APLA_LOCUS7297</name>
</gene>
<feature type="active site" description="Cysteine persulfide intermediate; for sulfurtransferase activity" evidence="11">
    <location>
        <position position="417"/>
    </location>
</feature>
<comment type="cofactor">
    <cofactor evidence="11">
        <name>Zn(2+)</name>
        <dbReference type="ChEBI" id="CHEBI:29105"/>
    </cofactor>
    <text evidence="11">Binds 1 zinc ion per subunit.</text>
</comment>
<feature type="binding site" evidence="11">
    <location>
        <position position="315"/>
    </location>
    <ligand>
        <name>Zn(2+)</name>
        <dbReference type="ChEBI" id="CHEBI:29105"/>
    </ligand>
</feature>
<dbReference type="InterPro" id="IPR035985">
    <property type="entry name" value="Ubiquitin-activating_enz"/>
</dbReference>
<feature type="binding site" evidence="11">
    <location>
        <position position="117"/>
    </location>
    <ligand>
        <name>ATP</name>
        <dbReference type="ChEBI" id="CHEBI:30616"/>
    </ligand>
</feature>
<dbReference type="AlphaFoldDB" id="A0A8S1A0I1"/>
<dbReference type="PANTHER" id="PTHR10953:SF102">
    <property type="entry name" value="ADENYLYLTRANSFERASE AND SULFURTRANSFERASE MOCS3"/>
    <property type="match status" value="1"/>
</dbReference>
<dbReference type="GO" id="GO:0005829">
    <property type="term" value="C:cytosol"/>
    <property type="evidence" value="ECO:0007669"/>
    <property type="project" value="UniProtKB-SubCell"/>
</dbReference>
<comment type="similarity">
    <text evidence="11">In the N-terminal section; belongs to the HesA/MoeB/ThiF family. UBA4 subfamily.</text>
</comment>
<dbReference type="Proteomes" id="UP000494106">
    <property type="component" value="Unassembled WGS sequence"/>
</dbReference>
<dbReference type="NCBIfam" id="NF004281">
    <property type="entry name" value="PRK05690.1"/>
    <property type="match status" value="1"/>
</dbReference>
<keyword evidence="7 11" id="KW-0862">Zinc</keyword>
<evidence type="ECO:0000256" key="12">
    <source>
        <dbReference type="SAM" id="Coils"/>
    </source>
</evidence>
<feature type="active site" description="Glycyl thioester intermediate; for adenylyltransferase activity" evidence="11">
    <location>
        <position position="255"/>
    </location>
</feature>
<dbReference type="GO" id="GO:0046872">
    <property type="term" value="F:metal ion binding"/>
    <property type="evidence" value="ECO:0007669"/>
    <property type="project" value="UniProtKB-KW"/>
</dbReference>
<keyword evidence="2 11" id="KW-0963">Cytoplasm</keyword>
<feature type="binding site" evidence="11">
    <location>
        <position position="241"/>
    </location>
    <ligand>
        <name>Zn(2+)</name>
        <dbReference type="ChEBI" id="CHEBI:29105"/>
    </ligand>
</feature>
<dbReference type="InterPro" id="IPR036873">
    <property type="entry name" value="Rhodanese-like_dom_sf"/>
</dbReference>
<organism evidence="14 15">
    <name type="scientific">Arctia plantaginis</name>
    <name type="common">Wood tiger moth</name>
    <name type="synonym">Phalaena plantaginis</name>
    <dbReference type="NCBI Taxonomy" id="874455"/>
    <lineage>
        <taxon>Eukaryota</taxon>
        <taxon>Metazoa</taxon>
        <taxon>Ecdysozoa</taxon>
        <taxon>Arthropoda</taxon>
        <taxon>Hexapoda</taxon>
        <taxon>Insecta</taxon>
        <taxon>Pterygota</taxon>
        <taxon>Neoptera</taxon>
        <taxon>Endopterygota</taxon>
        <taxon>Lepidoptera</taxon>
        <taxon>Glossata</taxon>
        <taxon>Ditrysia</taxon>
        <taxon>Noctuoidea</taxon>
        <taxon>Erebidae</taxon>
        <taxon>Arctiinae</taxon>
        <taxon>Arctia</taxon>
    </lineage>
</organism>
<evidence type="ECO:0000256" key="9">
    <source>
        <dbReference type="ARBA" id="ARBA00023150"/>
    </source>
</evidence>
<dbReference type="Pfam" id="PF00899">
    <property type="entry name" value="ThiF"/>
    <property type="match status" value="1"/>
</dbReference>
<comment type="caution">
    <text evidence="14">The sequence shown here is derived from an EMBL/GenBank/DDBJ whole genome shotgun (WGS) entry which is preliminary data.</text>
</comment>
<keyword evidence="4 11" id="KW-0819">tRNA processing</keyword>
<proteinExistence type="inferred from homology"/>
<dbReference type="OrthoDB" id="10261062at2759"/>
<dbReference type="SUPFAM" id="SSF69572">
    <property type="entry name" value="Activating enzymes of the ubiquitin-like proteins"/>
    <property type="match status" value="1"/>
</dbReference>
<dbReference type="GO" id="GO:0002143">
    <property type="term" value="P:tRNA wobble position uridine thiolation"/>
    <property type="evidence" value="ECO:0007669"/>
    <property type="project" value="InterPro"/>
</dbReference>
<keyword evidence="3 11" id="KW-0808">Transferase</keyword>
<reference evidence="14 15" key="1">
    <citation type="submission" date="2020-04" db="EMBL/GenBank/DDBJ databases">
        <authorList>
            <person name="Wallbank WR R."/>
            <person name="Pardo Diaz C."/>
            <person name="Kozak K."/>
            <person name="Martin S."/>
            <person name="Jiggins C."/>
            <person name="Moest M."/>
            <person name="Warren A I."/>
            <person name="Byers J.R.P. K."/>
            <person name="Montejo-Kovacevich G."/>
            <person name="Yen C E."/>
        </authorList>
    </citation>
    <scope>NUCLEOTIDE SEQUENCE [LARGE SCALE GENOMIC DNA]</scope>
</reference>
<evidence type="ECO:0000256" key="10">
    <source>
        <dbReference type="ARBA" id="ARBA00023268"/>
    </source>
</evidence>
<dbReference type="PROSITE" id="PS50206">
    <property type="entry name" value="RHODANESE_3"/>
    <property type="match status" value="1"/>
</dbReference>
<feature type="binding site" evidence="11">
    <location>
        <position position="96"/>
    </location>
    <ligand>
        <name>ATP</name>
        <dbReference type="ChEBI" id="CHEBI:30616"/>
    </ligand>
</feature>
<dbReference type="GO" id="GO:0006777">
    <property type="term" value="P:Mo-molybdopterin cofactor biosynthetic process"/>
    <property type="evidence" value="ECO:0007669"/>
    <property type="project" value="UniProtKB-UniRule"/>
</dbReference>
<evidence type="ECO:0000256" key="3">
    <source>
        <dbReference type="ARBA" id="ARBA00022679"/>
    </source>
</evidence>
<feature type="domain" description="Rhodanese" evidence="13">
    <location>
        <begin position="364"/>
        <end position="461"/>
    </location>
</feature>
<protein>
    <recommendedName>
        <fullName evidence="11">Adenylyltransferase and sulfurtransferase MOCS3 homolog</fullName>
    </recommendedName>
    <alternativeName>
        <fullName evidence="11">UBA4 homolog</fullName>
    </alternativeName>
    <alternativeName>
        <fullName evidence="11">Ubiquitin-like protein activator 4 homolog</fullName>
    </alternativeName>
    <domain>
        <recommendedName>
            <fullName evidence="11">Adenylyltransferase</fullName>
            <ecNumber evidence="11">2.7.7.-</ecNumber>
        </recommendedName>
    </domain>
    <domain>
        <recommendedName>
            <fullName evidence="11">Sulfurtransferase</fullName>
            <ecNumber evidence="11">2.8.1.-</ecNumber>
        </recommendedName>
    </domain>
</protein>
<dbReference type="GO" id="GO:0032447">
    <property type="term" value="P:protein urmylation"/>
    <property type="evidence" value="ECO:0007669"/>
    <property type="project" value="TreeGrafter"/>
</dbReference>